<dbReference type="AlphaFoldDB" id="A0A167U2W0"/>
<evidence type="ECO:0000313" key="3">
    <source>
        <dbReference type="Proteomes" id="UP000076874"/>
    </source>
</evidence>
<reference evidence="2 3" key="1">
    <citation type="journal article" date="2016" name="Genome Biol. Evol.">
        <title>Divergent and convergent evolution of fungal pathogenicity.</title>
        <authorList>
            <person name="Shang Y."/>
            <person name="Xiao G."/>
            <person name="Zheng P."/>
            <person name="Cen K."/>
            <person name="Zhan S."/>
            <person name="Wang C."/>
        </authorList>
    </citation>
    <scope>NUCLEOTIDE SEQUENCE [LARGE SCALE GENOMIC DNA]</scope>
    <source>
        <strain evidence="2 3">RCEF 264</strain>
    </source>
</reference>
<dbReference type="GO" id="GO:0016301">
    <property type="term" value="F:kinase activity"/>
    <property type="evidence" value="ECO:0007669"/>
    <property type="project" value="UniProtKB-KW"/>
</dbReference>
<organism evidence="2 3">
    <name type="scientific">Niveomyces insectorum RCEF 264</name>
    <dbReference type="NCBI Taxonomy" id="1081102"/>
    <lineage>
        <taxon>Eukaryota</taxon>
        <taxon>Fungi</taxon>
        <taxon>Dikarya</taxon>
        <taxon>Ascomycota</taxon>
        <taxon>Pezizomycotina</taxon>
        <taxon>Sordariomycetes</taxon>
        <taxon>Hypocreomycetidae</taxon>
        <taxon>Hypocreales</taxon>
        <taxon>Cordycipitaceae</taxon>
        <taxon>Niveomyces</taxon>
    </lineage>
</organism>
<keyword evidence="3" id="KW-1185">Reference proteome</keyword>
<comment type="caution">
    <text evidence="2">The sequence shown here is derived from an EMBL/GenBank/DDBJ whole genome shotgun (WGS) entry which is preliminary data.</text>
</comment>
<feature type="domain" description="Aminoglycoside phosphotransferase" evidence="1">
    <location>
        <begin position="79"/>
        <end position="253"/>
    </location>
</feature>
<proteinExistence type="predicted"/>
<accession>A0A167U2W0</accession>
<dbReference type="SUPFAM" id="SSF56112">
    <property type="entry name" value="Protein kinase-like (PK-like)"/>
    <property type="match status" value="1"/>
</dbReference>
<dbReference type="OrthoDB" id="2906425at2759"/>
<dbReference type="PANTHER" id="PTHR21310">
    <property type="entry name" value="AMINOGLYCOSIDE PHOSPHOTRANSFERASE-RELATED-RELATED"/>
    <property type="match status" value="1"/>
</dbReference>
<dbReference type="EMBL" id="AZHD01000008">
    <property type="protein sequence ID" value="OAA61191.1"/>
    <property type="molecule type" value="Genomic_DNA"/>
</dbReference>
<name>A0A167U2W0_9HYPO</name>
<keyword evidence="2" id="KW-0808">Transferase</keyword>
<dbReference type="InterPro" id="IPR051678">
    <property type="entry name" value="AGP_Transferase"/>
</dbReference>
<evidence type="ECO:0000259" key="1">
    <source>
        <dbReference type="Pfam" id="PF01636"/>
    </source>
</evidence>
<dbReference type="PANTHER" id="PTHR21310:SF15">
    <property type="entry name" value="AMINOGLYCOSIDE PHOSPHOTRANSFERASE DOMAIN-CONTAINING PROTEIN"/>
    <property type="match status" value="1"/>
</dbReference>
<dbReference type="InterPro" id="IPR011009">
    <property type="entry name" value="Kinase-like_dom_sf"/>
</dbReference>
<dbReference type="Proteomes" id="UP000076874">
    <property type="component" value="Unassembled WGS sequence"/>
</dbReference>
<dbReference type="Gene3D" id="3.90.1200.10">
    <property type="match status" value="1"/>
</dbReference>
<dbReference type="InterPro" id="IPR002575">
    <property type="entry name" value="Aminoglycoside_PTrfase"/>
</dbReference>
<sequence>MESQIFDRHLQYLREEAIMYQSIDYSIDDKYPPRTDPLVDGRLLARKTTRYVSHYCYENVFVKRMVQAEESDRAKSEWFPRPSHADRLRNEAAALEFLAANTTIPVPKLLGLWEQDGGRLYLKTAVVKDGVEMFSLSDEDQARALPVVAEEMERAILPQLRKRRRNRIGSVDPSLSIIPPVRLWSNIKKVCPPDDEGKRTWPVVFSHDGTDEFVFCHNDLRRANILVDPTTFHIVSIIDWEMSGFFPPDWDVLFYKANTQLEYAKMTQAVLADNLALFSGAGQKYLEPKVEDNKERGDRDRVE</sequence>
<gene>
    <name evidence="2" type="ORF">SPI_05215</name>
</gene>
<keyword evidence="2" id="KW-0418">Kinase</keyword>
<evidence type="ECO:0000313" key="2">
    <source>
        <dbReference type="EMBL" id="OAA61191.1"/>
    </source>
</evidence>
<dbReference type="Pfam" id="PF01636">
    <property type="entry name" value="APH"/>
    <property type="match status" value="1"/>
</dbReference>
<protein>
    <submittedName>
        <fullName evidence="2">Protein kinase-like domain protein</fullName>
    </submittedName>
</protein>